<feature type="signal peptide" evidence="1">
    <location>
        <begin position="1"/>
        <end position="22"/>
    </location>
</feature>
<protein>
    <recommendedName>
        <fullName evidence="2">DUF732 domain-containing protein</fullName>
    </recommendedName>
</protein>
<sequence length="117" mass="11830">MRFLVMLAGFAAALGVATPAHADPSSSGPDASFLAALNKAGITYQDPSVAVAAAKKACELMDQGNPQVGVINSVSSSNPGFSSDAAAQFTMIAASAYCPQHMGQQITHAPPTPLPTQ</sequence>
<keyword evidence="4" id="KW-1185">Reference proteome</keyword>
<dbReference type="RefSeq" id="WP_179963343.1">
    <property type="nucleotide sequence ID" value="NZ_AP022569.1"/>
</dbReference>
<dbReference type="InterPro" id="IPR007969">
    <property type="entry name" value="DUF732"/>
</dbReference>
<accession>A0A7I7KRG8</accession>
<name>A0A7I7KRG8_9MYCO</name>
<feature type="chain" id="PRO_5029550771" description="DUF732 domain-containing protein" evidence="1">
    <location>
        <begin position="23"/>
        <end position="117"/>
    </location>
</feature>
<reference evidence="3 4" key="1">
    <citation type="journal article" date="2019" name="Emerg. Microbes Infect.">
        <title>Comprehensive subspecies identification of 175 nontuberculous mycobacteria species based on 7547 genomic profiles.</title>
        <authorList>
            <person name="Matsumoto Y."/>
            <person name="Kinjo T."/>
            <person name="Motooka D."/>
            <person name="Nabeya D."/>
            <person name="Jung N."/>
            <person name="Uechi K."/>
            <person name="Horii T."/>
            <person name="Iida T."/>
            <person name="Fujita J."/>
            <person name="Nakamura S."/>
        </authorList>
    </citation>
    <scope>NUCLEOTIDE SEQUENCE [LARGE SCALE GENOMIC DNA]</scope>
    <source>
        <strain evidence="3 4">JCM 12404</strain>
    </source>
</reference>
<evidence type="ECO:0000313" key="4">
    <source>
        <dbReference type="Proteomes" id="UP000465866"/>
    </source>
</evidence>
<organism evidence="3 4">
    <name type="scientific">Mycobacterium cookii</name>
    <dbReference type="NCBI Taxonomy" id="1775"/>
    <lineage>
        <taxon>Bacteria</taxon>
        <taxon>Bacillati</taxon>
        <taxon>Actinomycetota</taxon>
        <taxon>Actinomycetes</taxon>
        <taxon>Mycobacteriales</taxon>
        <taxon>Mycobacteriaceae</taxon>
        <taxon>Mycobacterium</taxon>
    </lineage>
</organism>
<proteinExistence type="predicted"/>
<feature type="domain" description="DUF732" evidence="2">
    <location>
        <begin position="30"/>
        <end position="100"/>
    </location>
</feature>
<gene>
    <name evidence="3" type="ORF">MCOO_07350</name>
</gene>
<evidence type="ECO:0000313" key="3">
    <source>
        <dbReference type="EMBL" id="BBX44720.1"/>
    </source>
</evidence>
<dbReference type="Pfam" id="PF05305">
    <property type="entry name" value="DUF732"/>
    <property type="match status" value="1"/>
</dbReference>
<dbReference type="Proteomes" id="UP000465866">
    <property type="component" value="Chromosome"/>
</dbReference>
<evidence type="ECO:0000259" key="2">
    <source>
        <dbReference type="Pfam" id="PF05305"/>
    </source>
</evidence>
<keyword evidence="1" id="KW-0732">Signal</keyword>
<dbReference type="EMBL" id="AP022569">
    <property type="protein sequence ID" value="BBX44720.1"/>
    <property type="molecule type" value="Genomic_DNA"/>
</dbReference>
<evidence type="ECO:0000256" key="1">
    <source>
        <dbReference type="SAM" id="SignalP"/>
    </source>
</evidence>
<dbReference type="AlphaFoldDB" id="A0A7I7KRG8"/>
<dbReference type="KEGG" id="mcoo:MCOO_07350"/>